<proteinExistence type="predicted"/>
<evidence type="ECO:0000259" key="7">
    <source>
        <dbReference type="Pfam" id="PF01895"/>
    </source>
</evidence>
<sequence>MTGAGAATLDQFALWSGLLGGLALFLFGLDLMTGALKRTAGDRMRTLLGKVTRNRLAGVAVGALVTGIVNSSSVTTVILVGFISAGMLSMAQSVSIIMGANIGSTVTAQILAFNVTRFALPLVTLGFLVAFLSKDEDRQDYGRILLGAGLVFYGMGVMSTAMAPLRLYPPFVTFLGSLDSPLPAVLAGAVFTAVVQSSAATTGLVIVLAGQGLMTLETAIAVTLGANIGTCATAGLAAIGKPREAVRAAVVHVLFNVVGVLIWIGFIPELAELARSVSPGVAGPAGAGHAAADLPRQVANAHTIFNVANTLLLVGFTAQIARLVERLVPDRPLSAEEPLAPKFLDESLLSTPAMALHSARFELGRMGDYVADMLDRALPPVLSDSRSALTALAALDKPVDRLHRALLDYLGRISLGSLSSEQADNLMQLVEVANDLEHVADTIATDMVTSARKRIDERGSVVPDAAKRIGLYHAQVARALRQAVRAVVEEDVEAAASVRGMKREVTEIAHEISRDRFRTLPRGPHGPGGPGATVTGYVREVELLEILDGVFKIARRIARSQIPHADKAAQPA</sequence>
<keyword evidence="3 6" id="KW-0812">Transmembrane</keyword>
<protein>
    <submittedName>
        <fullName evidence="8">Phosphate:Na+ symporter</fullName>
    </submittedName>
</protein>
<dbReference type="GO" id="GO:0044341">
    <property type="term" value="P:sodium-dependent phosphate transport"/>
    <property type="evidence" value="ECO:0007669"/>
    <property type="project" value="InterPro"/>
</dbReference>
<feature type="transmembrane region" description="Helical" evidence="6">
    <location>
        <begin position="110"/>
        <end position="132"/>
    </location>
</feature>
<feature type="domain" description="PhoU" evidence="7">
    <location>
        <begin position="364"/>
        <end position="443"/>
    </location>
</feature>
<dbReference type="Pfam" id="PF02690">
    <property type="entry name" value="Na_Pi_cotrans"/>
    <property type="match status" value="2"/>
</dbReference>
<dbReference type="SUPFAM" id="SSF109755">
    <property type="entry name" value="PhoU-like"/>
    <property type="match status" value="1"/>
</dbReference>
<evidence type="ECO:0000256" key="3">
    <source>
        <dbReference type="ARBA" id="ARBA00022692"/>
    </source>
</evidence>
<reference evidence="8 9" key="1">
    <citation type="submission" date="2017-04" db="EMBL/GenBank/DDBJ databases">
        <authorList>
            <person name="Afonso C.L."/>
            <person name="Miller P.J."/>
            <person name="Scott M.A."/>
            <person name="Spackman E."/>
            <person name="Goraichik I."/>
            <person name="Dimitrov K.M."/>
            <person name="Suarez D.L."/>
            <person name="Swayne D.E."/>
        </authorList>
    </citation>
    <scope>NUCLEOTIDE SEQUENCE [LARGE SCALE GENOMIC DNA]</scope>
    <source>
        <strain evidence="8 9">USBA 355</strain>
    </source>
</reference>
<dbReference type="InterPro" id="IPR003841">
    <property type="entry name" value="Na/Pi_transpt"/>
</dbReference>
<evidence type="ECO:0000256" key="1">
    <source>
        <dbReference type="ARBA" id="ARBA00004651"/>
    </source>
</evidence>
<dbReference type="Proteomes" id="UP000192917">
    <property type="component" value="Unassembled WGS sequence"/>
</dbReference>
<feature type="transmembrane region" description="Helical" evidence="6">
    <location>
        <begin position="57"/>
        <end position="90"/>
    </location>
</feature>
<keyword evidence="9" id="KW-1185">Reference proteome</keyword>
<dbReference type="RefSeq" id="WP_085122033.1">
    <property type="nucleotide sequence ID" value="NZ_FWZX01000005.1"/>
</dbReference>
<evidence type="ECO:0000313" key="9">
    <source>
        <dbReference type="Proteomes" id="UP000192917"/>
    </source>
</evidence>
<evidence type="ECO:0000313" key="8">
    <source>
        <dbReference type="EMBL" id="SMF11449.1"/>
    </source>
</evidence>
<feature type="transmembrane region" description="Helical" evidence="6">
    <location>
        <begin position="219"/>
        <end position="239"/>
    </location>
</feature>
<dbReference type="NCBIfam" id="NF037997">
    <property type="entry name" value="Na_Pi_symport"/>
    <property type="match status" value="1"/>
</dbReference>
<dbReference type="GO" id="GO:0005436">
    <property type="term" value="F:sodium:phosphate symporter activity"/>
    <property type="evidence" value="ECO:0007669"/>
    <property type="project" value="InterPro"/>
</dbReference>
<keyword evidence="4 6" id="KW-1133">Transmembrane helix</keyword>
<feature type="transmembrane region" description="Helical" evidence="6">
    <location>
        <begin position="245"/>
        <end position="266"/>
    </location>
</feature>
<evidence type="ECO:0000256" key="5">
    <source>
        <dbReference type="ARBA" id="ARBA00023136"/>
    </source>
</evidence>
<evidence type="ECO:0000256" key="4">
    <source>
        <dbReference type="ARBA" id="ARBA00022989"/>
    </source>
</evidence>
<dbReference type="Pfam" id="PF01895">
    <property type="entry name" value="PhoU"/>
    <property type="match status" value="1"/>
</dbReference>
<keyword evidence="2" id="KW-1003">Cell membrane</keyword>
<dbReference type="STRING" id="560819.SAMN05428998_1057"/>
<name>A0A1Y6BH50_9PROT</name>
<feature type="transmembrane region" description="Helical" evidence="6">
    <location>
        <begin position="144"/>
        <end position="165"/>
    </location>
</feature>
<evidence type="ECO:0000256" key="6">
    <source>
        <dbReference type="SAM" id="Phobius"/>
    </source>
</evidence>
<dbReference type="Gene3D" id="1.20.58.220">
    <property type="entry name" value="Phosphate transport system protein phou homolog 2, domain 2"/>
    <property type="match status" value="1"/>
</dbReference>
<dbReference type="AlphaFoldDB" id="A0A1Y6BH50"/>
<dbReference type="InterPro" id="IPR004633">
    <property type="entry name" value="NaPi_cotrn-rel/YqeW-like"/>
</dbReference>
<dbReference type="GO" id="GO:0005886">
    <property type="term" value="C:plasma membrane"/>
    <property type="evidence" value="ECO:0007669"/>
    <property type="project" value="UniProtKB-SubCell"/>
</dbReference>
<dbReference type="PANTHER" id="PTHR10010:SF46">
    <property type="entry name" value="SODIUM-DEPENDENT PHOSPHATE TRANSPORT PROTEIN 2B"/>
    <property type="match status" value="1"/>
</dbReference>
<evidence type="ECO:0000256" key="2">
    <source>
        <dbReference type="ARBA" id="ARBA00022475"/>
    </source>
</evidence>
<accession>A0A1Y6BH50</accession>
<dbReference type="InterPro" id="IPR038078">
    <property type="entry name" value="PhoU-like_sf"/>
</dbReference>
<dbReference type="NCBIfam" id="TIGR00704">
    <property type="entry name" value="NaPi_cotrn_rel"/>
    <property type="match status" value="1"/>
</dbReference>
<feature type="transmembrane region" description="Helical" evidence="6">
    <location>
        <begin position="185"/>
        <end position="207"/>
    </location>
</feature>
<dbReference type="EMBL" id="FWZX01000005">
    <property type="protein sequence ID" value="SMF11449.1"/>
    <property type="molecule type" value="Genomic_DNA"/>
</dbReference>
<organism evidence="8 9">
    <name type="scientific">Tistlia consotensis USBA 355</name>
    <dbReference type="NCBI Taxonomy" id="560819"/>
    <lineage>
        <taxon>Bacteria</taxon>
        <taxon>Pseudomonadati</taxon>
        <taxon>Pseudomonadota</taxon>
        <taxon>Alphaproteobacteria</taxon>
        <taxon>Rhodospirillales</taxon>
        <taxon>Rhodovibrionaceae</taxon>
        <taxon>Tistlia</taxon>
    </lineage>
</organism>
<feature type="transmembrane region" description="Helical" evidence="6">
    <location>
        <begin position="12"/>
        <end position="36"/>
    </location>
</feature>
<dbReference type="PANTHER" id="PTHR10010">
    <property type="entry name" value="SOLUTE CARRIER FAMILY 34 SODIUM PHOSPHATE , MEMBER 2-RELATED"/>
    <property type="match status" value="1"/>
</dbReference>
<gene>
    <name evidence="8" type="ORF">SAMN05428998_1057</name>
</gene>
<comment type="subcellular location">
    <subcellularLocation>
        <location evidence="1">Cell membrane</location>
        <topology evidence="1">Multi-pass membrane protein</topology>
    </subcellularLocation>
</comment>
<dbReference type="InterPro" id="IPR026022">
    <property type="entry name" value="PhoU_dom"/>
</dbReference>
<keyword evidence="5 6" id="KW-0472">Membrane</keyword>